<reference evidence="2 3" key="1">
    <citation type="journal article" date="2020" name="IScience">
        <title>Genome Sequencing of the Endangered Kingdonia uniflora (Circaeasteraceae, Ranunculales) Reveals Potential Mechanisms of Evolutionary Specialization.</title>
        <authorList>
            <person name="Sun Y."/>
            <person name="Deng T."/>
            <person name="Zhang A."/>
            <person name="Moore M.J."/>
            <person name="Landis J.B."/>
            <person name="Lin N."/>
            <person name="Zhang H."/>
            <person name="Zhang X."/>
            <person name="Huang J."/>
            <person name="Zhang X."/>
            <person name="Sun H."/>
            <person name="Wang H."/>
        </authorList>
    </citation>
    <scope>NUCLEOTIDE SEQUENCE [LARGE SCALE GENOMIC DNA]</scope>
    <source>
        <strain evidence="2">TB1705</strain>
        <tissue evidence="2">Leaf</tissue>
    </source>
</reference>
<dbReference type="EMBL" id="JACGCM010002779">
    <property type="protein sequence ID" value="KAF6135759.1"/>
    <property type="molecule type" value="Genomic_DNA"/>
</dbReference>
<evidence type="ECO:0000256" key="1">
    <source>
        <dbReference type="SAM" id="MobiDB-lite"/>
    </source>
</evidence>
<sequence>MHDLVKDKGNTPYMSNDKKNNNTGITITTENQCSQNLITNTSMPICTTLTNTG</sequence>
<evidence type="ECO:0000313" key="3">
    <source>
        <dbReference type="Proteomes" id="UP000541444"/>
    </source>
</evidence>
<dbReference type="Proteomes" id="UP000541444">
    <property type="component" value="Unassembled WGS sequence"/>
</dbReference>
<gene>
    <name evidence="2" type="ORF">GIB67_028615</name>
</gene>
<organism evidence="2 3">
    <name type="scientific">Kingdonia uniflora</name>
    <dbReference type="NCBI Taxonomy" id="39325"/>
    <lineage>
        <taxon>Eukaryota</taxon>
        <taxon>Viridiplantae</taxon>
        <taxon>Streptophyta</taxon>
        <taxon>Embryophyta</taxon>
        <taxon>Tracheophyta</taxon>
        <taxon>Spermatophyta</taxon>
        <taxon>Magnoliopsida</taxon>
        <taxon>Ranunculales</taxon>
        <taxon>Circaeasteraceae</taxon>
        <taxon>Kingdonia</taxon>
    </lineage>
</organism>
<comment type="caution">
    <text evidence="2">The sequence shown here is derived from an EMBL/GenBank/DDBJ whole genome shotgun (WGS) entry which is preliminary data.</text>
</comment>
<name>A0A7J7KZH9_9MAGN</name>
<proteinExistence type="predicted"/>
<dbReference type="AlphaFoldDB" id="A0A7J7KZH9"/>
<protein>
    <submittedName>
        <fullName evidence="2">Uncharacterized protein</fullName>
    </submittedName>
</protein>
<feature type="region of interest" description="Disordered" evidence="1">
    <location>
        <begin position="1"/>
        <end position="23"/>
    </location>
</feature>
<keyword evidence="3" id="KW-1185">Reference proteome</keyword>
<accession>A0A7J7KZH9</accession>
<evidence type="ECO:0000313" key="2">
    <source>
        <dbReference type="EMBL" id="KAF6135759.1"/>
    </source>
</evidence>